<dbReference type="EMBL" id="JAUEPR010000042">
    <property type="protein sequence ID" value="KAK0472223.1"/>
    <property type="molecule type" value="Genomic_DNA"/>
</dbReference>
<feature type="non-terminal residue" evidence="2">
    <location>
        <position position="180"/>
    </location>
</feature>
<gene>
    <name evidence="2" type="ORF">IW261DRAFT_1318776</name>
</gene>
<evidence type="ECO:0000313" key="3">
    <source>
        <dbReference type="Proteomes" id="UP001175227"/>
    </source>
</evidence>
<accession>A0AA39NVI7</accession>
<comment type="caution">
    <text evidence="2">The sequence shown here is derived from an EMBL/GenBank/DDBJ whole genome shotgun (WGS) entry which is preliminary data.</text>
</comment>
<feature type="non-terminal residue" evidence="2">
    <location>
        <position position="1"/>
    </location>
</feature>
<organism evidence="2 3">
    <name type="scientific">Armillaria novae-zelandiae</name>
    <dbReference type="NCBI Taxonomy" id="153914"/>
    <lineage>
        <taxon>Eukaryota</taxon>
        <taxon>Fungi</taxon>
        <taxon>Dikarya</taxon>
        <taxon>Basidiomycota</taxon>
        <taxon>Agaricomycotina</taxon>
        <taxon>Agaricomycetes</taxon>
        <taxon>Agaricomycetidae</taxon>
        <taxon>Agaricales</taxon>
        <taxon>Marasmiineae</taxon>
        <taxon>Physalacriaceae</taxon>
        <taxon>Armillaria</taxon>
    </lineage>
</organism>
<protein>
    <recommendedName>
        <fullName evidence="1">Retroviral polymerase SH3-like domain-containing protein</fullName>
    </recommendedName>
</protein>
<dbReference type="AlphaFoldDB" id="A0AA39NVI7"/>
<dbReference type="InterPro" id="IPR057670">
    <property type="entry name" value="SH3_retrovirus"/>
</dbReference>
<dbReference type="Pfam" id="PF25597">
    <property type="entry name" value="SH3_retrovirus"/>
    <property type="match status" value="1"/>
</dbReference>
<name>A0AA39NVI7_9AGAR</name>
<keyword evidence="3" id="KW-1185">Reference proteome</keyword>
<dbReference type="Proteomes" id="UP001175227">
    <property type="component" value="Unassembled WGS sequence"/>
</dbReference>
<reference evidence="2" key="1">
    <citation type="submission" date="2023-06" db="EMBL/GenBank/DDBJ databases">
        <authorList>
            <consortium name="Lawrence Berkeley National Laboratory"/>
            <person name="Ahrendt S."/>
            <person name="Sahu N."/>
            <person name="Indic B."/>
            <person name="Wong-Bajracharya J."/>
            <person name="Merenyi Z."/>
            <person name="Ke H.-M."/>
            <person name="Monk M."/>
            <person name="Kocsube S."/>
            <person name="Drula E."/>
            <person name="Lipzen A."/>
            <person name="Balint B."/>
            <person name="Henrissat B."/>
            <person name="Andreopoulos B."/>
            <person name="Martin F.M."/>
            <person name="Harder C.B."/>
            <person name="Rigling D."/>
            <person name="Ford K.L."/>
            <person name="Foster G.D."/>
            <person name="Pangilinan J."/>
            <person name="Papanicolaou A."/>
            <person name="Barry K."/>
            <person name="LaButti K."/>
            <person name="Viragh M."/>
            <person name="Koriabine M."/>
            <person name="Yan M."/>
            <person name="Riley R."/>
            <person name="Champramary S."/>
            <person name="Plett K.L."/>
            <person name="Tsai I.J."/>
            <person name="Slot J."/>
            <person name="Sipos G."/>
            <person name="Plett J."/>
            <person name="Nagy L.G."/>
            <person name="Grigoriev I.V."/>
        </authorList>
    </citation>
    <scope>NUCLEOTIDE SEQUENCE</scope>
    <source>
        <strain evidence="2">ICMP 16352</strain>
    </source>
</reference>
<evidence type="ECO:0000313" key="2">
    <source>
        <dbReference type="EMBL" id="KAK0472223.1"/>
    </source>
</evidence>
<sequence>YGRKPCLKGLREWGEKVWVRTEGGDKLGGRVKEGCWMGLDKQSKGFRIYWPDKRHVSPEVPTKHVRKPSQHIQDILDGKGTNSVKPADPVIASGVQLPTILEAEGMAEWTMAADFIDEYAMVAEMSEAEALEPKSLSEAKNRPDWPLWERAIQEELQTLKDAGTWELVEPPEDANIIGSK</sequence>
<evidence type="ECO:0000259" key="1">
    <source>
        <dbReference type="Pfam" id="PF25597"/>
    </source>
</evidence>
<feature type="domain" description="Retroviral polymerase SH3-like" evidence="1">
    <location>
        <begin position="17"/>
        <end position="56"/>
    </location>
</feature>
<proteinExistence type="predicted"/>